<dbReference type="GO" id="GO:0045944">
    <property type="term" value="P:positive regulation of transcription by RNA polymerase II"/>
    <property type="evidence" value="ECO:0007669"/>
    <property type="project" value="TreeGrafter"/>
</dbReference>
<evidence type="ECO:0000256" key="5">
    <source>
        <dbReference type="ARBA" id="ARBA00023242"/>
    </source>
</evidence>
<keyword evidence="4" id="KW-0804">Transcription</keyword>
<dbReference type="Pfam" id="PF00172">
    <property type="entry name" value="Zn_clus"/>
    <property type="match status" value="1"/>
</dbReference>
<keyword evidence="6" id="KW-1133">Transmembrane helix</keyword>
<dbReference type="PROSITE" id="PS00463">
    <property type="entry name" value="ZN2_CY6_FUNGAL_1"/>
    <property type="match status" value="1"/>
</dbReference>
<accession>V9DIZ6</accession>
<dbReference type="EMBL" id="KB822703">
    <property type="protein sequence ID" value="ETI25887.1"/>
    <property type="molecule type" value="Genomic_DNA"/>
</dbReference>
<dbReference type="GO" id="GO:0000976">
    <property type="term" value="F:transcription cis-regulatory region binding"/>
    <property type="evidence" value="ECO:0007669"/>
    <property type="project" value="TreeGrafter"/>
</dbReference>
<dbReference type="Proteomes" id="UP000030678">
    <property type="component" value="Unassembled WGS sequence"/>
</dbReference>
<dbReference type="CDD" id="cd00067">
    <property type="entry name" value="GAL4"/>
    <property type="match status" value="1"/>
</dbReference>
<keyword evidence="6" id="KW-0472">Membrane</keyword>
<dbReference type="PANTHER" id="PTHR37534:SF2">
    <property type="entry name" value="N-ACETYLTRANSFERASE DOMAIN-CONTAINING PROTEIN"/>
    <property type="match status" value="1"/>
</dbReference>
<keyword evidence="2" id="KW-0805">Transcription regulation</keyword>
<proteinExistence type="predicted"/>
<dbReference type="PROSITE" id="PS50048">
    <property type="entry name" value="ZN2_CY6_FUNGAL_2"/>
    <property type="match status" value="1"/>
</dbReference>
<dbReference type="RefSeq" id="XP_008725232.1">
    <property type="nucleotide sequence ID" value="XM_008727010.1"/>
</dbReference>
<evidence type="ECO:0000259" key="7">
    <source>
        <dbReference type="PROSITE" id="PS50048"/>
    </source>
</evidence>
<dbReference type="GO" id="GO:0005634">
    <property type="term" value="C:nucleus"/>
    <property type="evidence" value="ECO:0007669"/>
    <property type="project" value="UniProtKB-SubCell"/>
</dbReference>
<feature type="transmembrane region" description="Helical" evidence="6">
    <location>
        <begin position="423"/>
        <end position="440"/>
    </location>
</feature>
<name>V9DIZ6_9EURO</name>
<dbReference type="InterPro" id="IPR001138">
    <property type="entry name" value="Zn2Cys6_DnaBD"/>
</dbReference>
<dbReference type="GO" id="GO:0008270">
    <property type="term" value="F:zinc ion binding"/>
    <property type="evidence" value="ECO:0007669"/>
    <property type="project" value="InterPro"/>
</dbReference>
<dbReference type="InterPro" id="IPR021858">
    <property type="entry name" value="Fun_TF"/>
</dbReference>
<dbReference type="SUPFAM" id="SSF57701">
    <property type="entry name" value="Zn2/Cys6 DNA-binding domain"/>
    <property type="match status" value="1"/>
</dbReference>
<feature type="transmembrane region" description="Helical" evidence="6">
    <location>
        <begin position="378"/>
        <end position="396"/>
    </location>
</feature>
<dbReference type="InterPro" id="IPR036864">
    <property type="entry name" value="Zn2-C6_fun-type_DNA-bd_sf"/>
</dbReference>
<dbReference type="GO" id="GO:0000981">
    <property type="term" value="F:DNA-binding transcription factor activity, RNA polymerase II-specific"/>
    <property type="evidence" value="ECO:0007669"/>
    <property type="project" value="InterPro"/>
</dbReference>
<evidence type="ECO:0000256" key="1">
    <source>
        <dbReference type="ARBA" id="ARBA00004123"/>
    </source>
</evidence>
<protein>
    <recommendedName>
        <fullName evidence="7">Zn(2)-C6 fungal-type domain-containing protein</fullName>
    </recommendedName>
</protein>
<evidence type="ECO:0000256" key="6">
    <source>
        <dbReference type="SAM" id="Phobius"/>
    </source>
</evidence>
<comment type="subcellular location">
    <subcellularLocation>
        <location evidence="1">Nucleus</location>
    </subcellularLocation>
</comment>
<keyword evidence="6" id="KW-0812">Transmembrane</keyword>
<dbReference type="OrthoDB" id="2593732at2759"/>
<evidence type="ECO:0000313" key="9">
    <source>
        <dbReference type="Proteomes" id="UP000030678"/>
    </source>
</evidence>
<evidence type="ECO:0000313" key="8">
    <source>
        <dbReference type="EMBL" id="ETI25887.1"/>
    </source>
</evidence>
<feature type="domain" description="Zn(2)-C6 fungal-type" evidence="7">
    <location>
        <begin position="15"/>
        <end position="43"/>
    </location>
</feature>
<sequence length="493" mass="55722">MGRRHKNYHHKVRSGCVTCKARHVKCDEGKPGCLRCERSNKPCGGYDLPRAWIFDPYCDFDSPDGKKQARSRAPKNLGTLGDPLPTARARLGKDLAIGSPGYVQYLLENYSGERRSHMSLLFDYTLIHYGPVYIWRLFTDSTEHKIWRFKFVQLMLCEPALLEAVFAAASRSMDVTAQPSSDVIFDSLAHYNKALTLLRGSISEPSAAYNDAIFWSIIALLINDQERGDWRSYGVNLRGIRQIVQLRGGAESLRTLRDRSYSMYSWAESCYAKHVDPSKPTAADEPEVSSEAPEFEVPAEKALSSIRQYSPAFFHIAKQHPLACPTICALETTLRWLGTHPISNGSEFPRDQSEMRATLAKTWYKLLRKSASKEMDRLVSLGIFALLIGIAPLSMAEQYPHVLTRYTLELDGMIVTAASEDCALWTGLVLASMPLNVGLVPKSRWMLLQQVISQRAVGRDWEEVRDIAGQFYMTDTLESQWQECWELAISKFS</sequence>
<reference evidence="8 9" key="1">
    <citation type="submission" date="2013-03" db="EMBL/GenBank/DDBJ databases">
        <title>The Genome Sequence of Cladophialophora carrionii CBS 160.54.</title>
        <authorList>
            <consortium name="The Broad Institute Genomics Platform"/>
            <person name="Cuomo C."/>
            <person name="de Hoog S."/>
            <person name="Gorbushina A."/>
            <person name="Walker B."/>
            <person name="Young S.K."/>
            <person name="Zeng Q."/>
            <person name="Gargeya S."/>
            <person name="Fitzgerald M."/>
            <person name="Haas B."/>
            <person name="Abouelleil A."/>
            <person name="Allen A.W."/>
            <person name="Alvarado L."/>
            <person name="Arachchi H.M."/>
            <person name="Berlin A.M."/>
            <person name="Chapman S.B."/>
            <person name="Gainer-Dewar J."/>
            <person name="Goldberg J."/>
            <person name="Griggs A."/>
            <person name="Gujja S."/>
            <person name="Hansen M."/>
            <person name="Howarth C."/>
            <person name="Imamovic A."/>
            <person name="Ireland A."/>
            <person name="Larimer J."/>
            <person name="McCowan C."/>
            <person name="Murphy C."/>
            <person name="Pearson M."/>
            <person name="Poon T.W."/>
            <person name="Priest M."/>
            <person name="Roberts A."/>
            <person name="Saif S."/>
            <person name="Shea T."/>
            <person name="Sisk P."/>
            <person name="Sykes S."/>
            <person name="Wortman J."/>
            <person name="Nusbaum C."/>
            <person name="Birren B."/>
        </authorList>
    </citation>
    <scope>NUCLEOTIDE SEQUENCE [LARGE SCALE GENOMIC DNA]</scope>
    <source>
        <strain evidence="8 9">CBS 160.54</strain>
    </source>
</reference>
<dbReference type="PANTHER" id="PTHR37534">
    <property type="entry name" value="TRANSCRIPTIONAL ACTIVATOR PROTEIN UGA3"/>
    <property type="match status" value="1"/>
</dbReference>
<evidence type="ECO:0000256" key="2">
    <source>
        <dbReference type="ARBA" id="ARBA00023015"/>
    </source>
</evidence>
<keyword evidence="3" id="KW-0238">DNA-binding</keyword>
<gene>
    <name evidence="8" type="ORF">G647_02664</name>
</gene>
<dbReference type="Gene3D" id="4.10.240.10">
    <property type="entry name" value="Zn(2)-C6 fungal-type DNA-binding domain"/>
    <property type="match status" value="1"/>
</dbReference>
<evidence type="ECO:0000256" key="3">
    <source>
        <dbReference type="ARBA" id="ARBA00023125"/>
    </source>
</evidence>
<dbReference type="VEuPathDB" id="FungiDB:G647_02664"/>
<dbReference type="AlphaFoldDB" id="V9DIZ6"/>
<dbReference type="GeneID" id="19981157"/>
<dbReference type="Pfam" id="PF11951">
    <property type="entry name" value="Fungal_trans_2"/>
    <property type="match status" value="1"/>
</dbReference>
<keyword evidence="5" id="KW-0539">Nucleus</keyword>
<organism evidence="8 9">
    <name type="scientific">Cladophialophora carrionii CBS 160.54</name>
    <dbReference type="NCBI Taxonomy" id="1279043"/>
    <lineage>
        <taxon>Eukaryota</taxon>
        <taxon>Fungi</taxon>
        <taxon>Dikarya</taxon>
        <taxon>Ascomycota</taxon>
        <taxon>Pezizomycotina</taxon>
        <taxon>Eurotiomycetes</taxon>
        <taxon>Chaetothyriomycetidae</taxon>
        <taxon>Chaetothyriales</taxon>
        <taxon>Herpotrichiellaceae</taxon>
        <taxon>Cladophialophora</taxon>
    </lineage>
</organism>
<evidence type="ECO:0000256" key="4">
    <source>
        <dbReference type="ARBA" id="ARBA00023163"/>
    </source>
</evidence>
<dbReference type="HOGENOM" id="CLU_055145_0_0_1"/>
<dbReference type="SMART" id="SM00066">
    <property type="entry name" value="GAL4"/>
    <property type="match status" value="1"/>
</dbReference>